<dbReference type="AlphaFoldDB" id="A0AAE9IY42"/>
<dbReference type="InterPro" id="IPR016574">
    <property type="entry name" value="Nicalin"/>
</dbReference>
<organism evidence="14 15">
    <name type="scientific">Caenorhabditis briggsae</name>
    <dbReference type="NCBI Taxonomy" id="6238"/>
    <lineage>
        <taxon>Eukaryota</taxon>
        <taxon>Metazoa</taxon>
        <taxon>Ecdysozoa</taxon>
        <taxon>Nematoda</taxon>
        <taxon>Chromadorea</taxon>
        <taxon>Rhabditida</taxon>
        <taxon>Rhabditina</taxon>
        <taxon>Rhabditomorpha</taxon>
        <taxon>Rhabditoidea</taxon>
        <taxon>Rhabditidae</taxon>
        <taxon>Peloderinae</taxon>
        <taxon>Caenorhabditis</taxon>
    </lineage>
</organism>
<evidence type="ECO:0000256" key="10">
    <source>
        <dbReference type="ARBA" id="ARBA00034873"/>
    </source>
</evidence>
<keyword evidence="9" id="KW-0325">Glycoprotein</keyword>
<keyword evidence="5" id="KW-0378">Hydrolase</keyword>
<dbReference type="PROSITE" id="PS00758">
    <property type="entry name" value="ARGE_DAPE_CPG2_1"/>
    <property type="match status" value="1"/>
</dbReference>
<dbReference type="SUPFAM" id="SSF53187">
    <property type="entry name" value="Zn-dependent exopeptidases"/>
    <property type="match status" value="1"/>
</dbReference>
<dbReference type="EMBL" id="CP090891">
    <property type="protein sequence ID" value="ULU10964.1"/>
    <property type="molecule type" value="Genomic_DNA"/>
</dbReference>
<keyword evidence="3 12" id="KW-0812">Transmembrane</keyword>
<dbReference type="Proteomes" id="UP000827892">
    <property type="component" value="Chromosome I"/>
</dbReference>
<keyword evidence="7 12" id="KW-1133">Transmembrane helix</keyword>
<evidence type="ECO:0000256" key="3">
    <source>
        <dbReference type="ARBA" id="ARBA00022692"/>
    </source>
</evidence>
<accession>A0AAE9IY42</accession>
<dbReference type="InterPro" id="IPR018247">
    <property type="entry name" value="EF_Hand_1_Ca_BS"/>
</dbReference>
<feature type="domain" description="Peptidase M28" evidence="13">
    <location>
        <begin position="241"/>
        <end position="426"/>
    </location>
</feature>
<feature type="transmembrane region" description="Helical" evidence="12">
    <location>
        <begin position="563"/>
        <end position="584"/>
    </location>
</feature>
<dbReference type="FunFam" id="3.40.630.10:FF:000188">
    <property type="entry name" value="Nicalin"/>
    <property type="match status" value="1"/>
</dbReference>
<keyword evidence="4" id="KW-0732">Signal</keyword>
<evidence type="ECO:0000313" key="15">
    <source>
        <dbReference type="Proteomes" id="UP000827892"/>
    </source>
</evidence>
<dbReference type="GO" id="GO:0005789">
    <property type="term" value="C:endoplasmic reticulum membrane"/>
    <property type="evidence" value="ECO:0007669"/>
    <property type="project" value="UniProtKB-SubCell"/>
</dbReference>
<dbReference type="PROSITE" id="PS00018">
    <property type="entry name" value="EF_HAND_1"/>
    <property type="match status" value="1"/>
</dbReference>
<dbReference type="InterPro" id="IPR007484">
    <property type="entry name" value="Peptidase_M28"/>
</dbReference>
<evidence type="ECO:0000256" key="2">
    <source>
        <dbReference type="ARBA" id="ARBA00007717"/>
    </source>
</evidence>
<evidence type="ECO:0000256" key="4">
    <source>
        <dbReference type="ARBA" id="ARBA00022729"/>
    </source>
</evidence>
<evidence type="ECO:0000256" key="1">
    <source>
        <dbReference type="ARBA" id="ARBA00004389"/>
    </source>
</evidence>
<evidence type="ECO:0000313" key="14">
    <source>
        <dbReference type="EMBL" id="ULU10964.1"/>
    </source>
</evidence>
<evidence type="ECO:0000256" key="7">
    <source>
        <dbReference type="ARBA" id="ARBA00022989"/>
    </source>
</evidence>
<dbReference type="PANTHER" id="PTHR31826">
    <property type="entry name" value="NICALIN"/>
    <property type="match status" value="1"/>
</dbReference>
<protein>
    <recommendedName>
        <fullName evidence="10">BOS complex subunit NCLN</fullName>
    </recommendedName>
</protein>
<dbReference type="Gene3D" id="3.40.630.10">
    <property type="entry name" value="Zn peptidases"/>
    <property type="match status" value="1"/>
</dbReference>
<evidence type="ECO:0000256" key="8">
    <source>
        <dbReference type="ARBA" id="ARBA00023136"/>
    </source>
</evidence>
<keyword evidence="8 12" id="KW-0472">Membrane</keyword>
<gene>
    <name evidence="14" type="ORF">L3Y34_014879</name>
</gene>
<name>A0AAE9IY42_CAEBR</name>
<evidence type="ECO:0000256" key="11">
    <source>
        <dbReference type="SAM" id="MobiDB-lite"/>
    </source>
</evidence>
<reference evidence="14 15" key="1">
    <citation type="submission" date="2022-05" db="EMBL/GenBank/DDBJ databases">
        <title>Chromosome-level reference genomes for two strains of Caenorhabditis briggsae: an improved platform for comparative genomics.</title>
        <authorList>
            <person name="Stevens L."/>
            <person name="Andersen E.C."/>
        </authorList>
    </citation>
    <scope>NUCLEOTIDE SEQUENCE [LARGE SCALE GENOMIC DNA]</scope>
    <source>
        <strain evidence="14">QX1410_ONT</strain>
        <tissue evidence="14">Whole-organism</tissue>
    </source>
</reference>
<feature type="compositionally biased region" description="Polar residues" evidence="11">
    <location>
        <begin position="12"/>
        <end position="24"/>
    </location>
</feature>
<evidence type="ECO:0000256" key="6">
    <source>
        <dbReference type="ARBA" id="ARBA00022824"/>
    </source>
</evidence>
<dbReference type="GO" id="GO:0009966">
    <property type="term" value="P:regulation of signal transduction"/>
    <property type="evidence" value="ECO:0007669"/>
    <property type="project" value="InterPro"/>
</dbReference>
<proteinExistence type="inferred from homology"/>
<comment type="similarity">
    <text evidence="2">Belongs to the nicastrin family.</text>
</comment>
<dbReference type="Pfam" id="PF04389">
    <property type="entry name" value="Peptidase_M28"/>
    <property type="match status" value="1"/>
</dbReference>
<evidence type="ECO:0000256" key="12">
    <source>
        <dbReference type="SAM" id="Phobius"/>
    </source>
</evidence>
<keyword evidence="6" id="KW-0256">Endoplasmic reticulum</keyword>
<sequence length="603" mass="66500">MFEFENVRIRRTPNNSAEKPSSNRGARRGFRGHVGLGAIRRSQCSGMQEDIIDFFRNPALFIYITLMMTVCVVHGSQQVGDVVETEFHVYRLHQYEISGNMYGSRNHRVSYEAVSLSARALRRTMVTTWRELLTHDVDDMWSIATGAVLIFIPDNIDELNDIDRKAFLDLEVKLLNVKTDLAVYVAPHNDDAASILHDVSTRAEKAPSAVQQLIQSLSGNTISITSSDQIPELPDSYKPSNVVGRLSSGDRASLSIAFVAHYDTSSAVPGISTGTDSNGSGIVALLELLAVLSKFYDTPSTRPPYNLLFIWTAAGKLNYQGTRHWIDEFQKGIEGADFLDSGLNRKDDRIDLAICIESIGRKTDGLYMHAGKTPSENSAAAQLFKRLNKLAPNKKTELVTKKISLTTASAWEHEKFNIKRMPAVTLSTLASPSDPARNSILDLPSTLDEEELMDNIRLIAESVLGYILGLPEAGPSSDSRIKSEVSMLSKDAIDKQRVHHFIRQFASRPRPVGDRHATESVVSNLASVAAAYGQVFKSAVTITDAKTFGITQNRLVAERVKPAVFELVIAAGVFGYLSVFYYIATHSQKSVEGAVSAIRRSIF</sequence>
<dbReference type="InterPro" id="IPR001261">
    <property type="entry name" value="ArgE/DapE_CS"/>
</dbReference>
<evidence type="ECO:0000259" key="13">
    <source>
        <dbReference type="Pfam" id="PF04389"/>
    </source>
</evidence>
<comment type="subcellular location">
    <subcellularLocation>
        <location evidence="1">Endoplasmic reticulum membrane</location>
        <topology evidence="1">Single-pass membrane protein</topology>
    </subcellularLocation>
</comment>
<evidence type="ECO:0000256" key="5">
    <source>
        <dbReference type="ARBA" id="ARBA00022801"/>
    </source>
</evidence>
<dbReference type="CDD" id="cd03882">
    <property type="entry name" value="M28_nicalin_like"/>
    <property type="match status" value="1"/>
</dbReference>
<feature type="region of interest" description="Disordered" evidence="11">
    <location>
        <begin position="1"/>
        <end position="29"/>
    </location>
</feature>
<evidence type="ECO:0000256" key="9">
    <source>
        <dbReference type="ARBA" id="ARBA00023180"/>
    </source>
</evidence>